<name>A0A8R1TP49_ONCVO</name>
<keyword evidence="1" id="KW-1133">Transmembrane helix</keyword>
<dbReference type="PROSITE" id="PS50202">
    <property type="entry name" value="MSP"/>
    <property type="match status" value="1"/>
</dbReference>
<keyword evidence="1" id="KW-0812">Transmembrane</keyword>
<dbReference type="AlphaFoldDB" id="A0A8R1TP49"/>
<evidence type="ECO:0000256" key="1">
    <source>
        <dbReference type="SAM" id="Phobius"/>
    </source>
</evidence>
<protein>
    <submittedName>
        <fullName evidence="3">MSP domain-containing protein</fullName>
    </submittedName>
</protein>
<feature type="transmembrane region" description="Helical" evidence="1">
    <location>
        <begin position="237"/>
        <end position="254"/>
    </location>
</feature>
<dbReference type="OMA" id="KEHDFTY"/>
<organism evidence="3 4">
    <name type="scientific">Onchocerca volvulus</name>
    <dbReference type="NCBI Taxonomy" id="6282"/>
    <lineage>
        <taxon>Eukaryota</taxon>
        <taxon>Metazoa</taxon>
        <taxon>Ecdysozoa</taxon>
        <taxon>Nematoda</taxon>
        <taxon>Chromadorea</taxon>
        <taxon>Rhabditida</taxon>
        <taxon>Spirurina</taxon>
        <taxon>Spiruromorpha</taxon>
        <taxon>Filarioidea</taxon>
        <taxon>Onchocercidae</taxon>
        <taxon>Onchocerca</taxon>
    </lineage>
</organism>
<dbReference type="Proteomes" id="UP000024404">
    <property type="component" value="Unassembled WGS sequence"/>
</dbReference>
<keyword evidence="4" id="KW-1185">Reference proteome</keyword>
<accession>A0A8R1TP49</accession>
<evidence type="ECO:0000313" key="4">
    <source>
        <dbReference type="Proteomes" id="UP000024404"/>
    </source>
</evidence>
<dbReference type="SUPFAM" id="SSF49354">
    <property type="entry name" value="PapD-like"/>
    <property type="match status" value="1"/>
</dbReference>
<keyword evidence="1" id="KW-0472">Membrane</keyword>
<reference evidence="4" key="1">
    <citation type="submission" date="2013-10" db="EMBL/GenBank/DDBJ databases">
        <title>Genome sequencing of Onchocerca volvulus.</title>
        <authorList>
            <person name="Cotton J."/>
            <person name="Tsai J."/>
            <person name="Stanley E."/>
            <person name="Tracey A."/>
            <person name="Holroyd N."/>
            <person name="Lustigman S."/>
            <person name="Berriman M."/>
        </authorList>
    </citation>
    <scope>NUCLEOTIDE SEQUENCE</scope>
</reference>
<reference evidence="3" key="2">
    <citation type="submission" date="2022-06" db="UniProtKB">
        <authorList>
            <consortium name="EnsemblMetazoa"/>
        </authorList>
    </citation>
    <scope>IDENTIFICATION</scope>
</reference>
<sequence length="261" mass="30187">MSDKLPNDVSKPKIIEMPVVVEPSFPMFTARPLKENLNKQVANLIFVNTSSHKLIFKIVPNSTDIHYSIHPEIDYLAPNGCRLIGISISETPQAKREHDFTYKILALNPAECFGISAVQYWEQNQLENSNQQFQEAQFVCLEPEAESQLDSSHRIISRSLHERDNKSKAILSIEYPKRIQRHTALLDRSTVSDNSYPNSPIYYRKQLLSKDILSEMNHCHCINLNHYFWQEAATMRSFFYGYIFAFICFALLIIRKNKVTG</sequence>
<dbReference type="InterPro" id="IPR008962">
    <property type="entry name" value="PapD-like_sf"/>
</dbReference>
<dbReference type="InterPro" id="IPR000535">
    <property type="entry name" value="MSP_dom"/>
</dbReference>
<evidence type="ECO:0000259" key="2">
    <source>
        <dbReference type="PROSITE" id="PS50202"/>
    </source>
</evidence>
<evidence type="ECO:0000313" key="3">
    <source>
        <dbReference type="EnsemblMetazoa" id="OVOC1689.1"/>
    </source>
</evidence>
<feature type="domain" description="MSP" evidence="2">
    <location>
        <begin position="18"/>
        <end position="139"/>
    </location>
</feature>
<dbReference type="EnsemblMetazoa" id="OVOC1689.1">
    <property type="protein sequence ID" value="OVOC1689.1"/>
    <property type="gene ID" value="WBGene00238498"/>
</dbReference>
<dbReference type="EMBL" id="CMVM020000051">
    <property type="status" value="NOT_ANNOTATED_CDS"/>
    <property type="molecule type" value="Genomic_DNA"/>
</dbReference>
<proteinExistence type="predicted"/>